<evidence type="ECO:0000313" key="1">
    <source>
        <dbReference type="EMBL" id="MCI3277529.1"/>
    </source>
</evidence>
<accession>A0ABS9YKU7</accession>
<evidence type="ECO:0000313" key="2">
    <source>
        <dbReference type="Proteomes" id="UP001165269"/>
    </source>
</evidence>
<dbReference type="Proteomes" id="UP001165269">
    <property type="component" value="Unassembled WGS sequence"/>
</dbReference>
<keyword evidence="2" id="KW-1185">Reference proteome</keyword>
<reference evidence="1" key="1">
    <citation type="submission" date="2022-03" db="EMBL/GenBank/DDBJ databases">
        <title>Streptomyces 7R015 and 7R016 isolated from Barleria lupulina in Thailand.</title>
        <authorList>
            <person name="Kanchanasin P."/>
            <person name="Phongsopitanun W."/>
            <person name="Tanasupawat S."/>
        </authorList>
    </citation>
    <scope>NUCLEOTIDE SEQUENCE</scope>
    <source>
        <strain evidence="1">7R015</strain>
    </source>
</reference>
<proteinExistence type="predicted"/>
<dbReference type="EMBL" id="JALDAY010000015">
    <property type="protein sequence ID" value="MCI3277529.1"/>
    <property type="molecule type" value="Genomic_DNA"/>
</dbReference>
<name>A0ABS9YKU7_9ACTN</name>
<comment type="caution">
    <text evidence="1">The sequence shown here is derived from an EMBL/GenBank/DDBJ whole genome shotgun (WGS) entry which is preliminary data.</text>
</comment>
<dbReference type="RefSeq" id="WP_242775340.1">
    <property type="nucleotide sequence ID" value="NZ_JALDAY010000015.1"/>
</dbReference>
<gene>
    <name evidence="1" type="ORF">MQP27_41320</name>
</gene>
<sequence length="67" mass="7616">MVEIQSSTSLKVTEKSKRDGITFAELCELVDKGRELGVDPSTLVSGDTWIRNRPGDREGYRLRYLEL</sequence>
<organism evidence="1 2">
    <name type="scientific">Streptomyces cylindrosporus</name>
    <dbReference type="NCBI Taxonomy" id="2927583"/>
    <lineage>
        <taxon>Bacteria</taxon>
        <taxon>Bacillati</taxon>
        <taxon>Actinomycetota</taxon>
        <taxon>Actinomycetes</taxon>
        <taxon>Kitasatosporales</taxon>
        <taxon>Streptomycetaceae</taxon>
        <taxon>Streptomyces</taxon>
    </lineage>
</organism>
<protein>
    <submittedName>
        <fullName evidence="1">Uncharacterized protein</fullName>
    </submittedName>
</protein>